<reference evidence="3 4" key="1">
    <citation type="submission" date="2018-12" db="EMBL/GenBank/DDBJ databases">
        <authorList>
            <consortium name="Pathogen Informatics"/>
        </authorList>
    </citation>
    <scope>NUCLEOTIDE SEQUENCE [LARGE SCALE GENOMIC DNA]</scope>
    <source>
        <strain evidence="3 4">NCTC9695</strain>
    </source>
</reference>
<feature type="transmembrane region" description="Helical" evidence="2">
    <location>
        <begin position="16"/>
        <end position="34"/>
    </location>
</feature>
<feature type="transmembrane region" description="Helical" evidence="2">
    <location>
        <begin position="160"/>
        <end position="179"/>
    </location>
</feature>
<feature type="transmembrane region" description="Helical" evidence="2">
    <location>
        <begin position="135"/>
        <end position="154"/>
    </location>
</feature>
<dbReference type="Pfam" id="PF14235">
    <property type="entry name" value="DUF4337"/>
    <property type="match status" value="1"/>
</dbReference>
<protein>
    <recommendedName>
        <fullName evidence="5">DUF4337 domain-containing protein</fullName>
    </recommendedName>
</protein>
<keyword evidence="2" id="KW-1133">Transmembrane helix</keyword>
<sequence>MEVEISVEAEKKRLNSWVALTVVLLSVLMGLGKLKDDNIVQARQLLKADAADAWSEYQAKKIKLHLTEASARQAELLALANPAGAAALKPQQQQLQHELARYKAESEALKRKAEGKEQGFESLNARHDLFDISDAALSIAVACAAVAALSANLLPLFASWAFGAVGVLFWLAGFAGWNLRIEWLISLLAERQSPGGKGVAIGMVLAQAGAVAFYPILPTGALR</sequence>
<evidence type="ECO:0000256" key="1">
    <source>
        <dbReference type="SAM" id="Coils"/>
    </source>
</evidence>
<evidence type="ECO:0008006" key="5">
    <source>
        <dbReference type="Google" id="ProtNLM"/>
    </source>
</evidence>
<evidence type="ECO:0000313" key="4">
    <source>
        <dbReference type="Proteomes" id="UP000275777"/>
    </source>
</evidence>
<keyword evidence="1" id="KW-0175">Coiled coil</keyword>
<dbReference type="InterPro" id="IPR025570">
    <property type="entry name" value="DUF4337"/>
</dbReference>
<feature type="coiled-coil region" evidence="1">
    <location>
        <begin position="92"/>
        <end position="119"/>
    </location>
</feature>
<keyword evidence="2" id="KW-0472">Membrane</keyword>
<dbReference type="EMBL" id="LR134182">
    <property type="protein sequence ID" value="VEB39996.1"/>
    <property type="molecule type" value="Genomic_DNA"/>
</dbReference>
<evidence type="ECO:0000313" key="3">
    <source>
        <dbReference type="EMBL" id="VEB39996.1"/>
    </source>
</evidence>
<gene>
    <name evidence="3" type="ORF">NCTC9695_00381</name>
</gene>
<dbReference type="AlphaFoldDB" id="A0A447T533"/>
<keyword evidence="2" id="KW-0812">Transmembrane</keyword>
<evidence type="ECO:0000256" key="2">
    <source>
        <dbReference type="SAM" id="Phobius"/>
    </source>
</evidence>
<proteinExistence type="predicted"/>
<organism evidence="3 4">
    <name type="scientific">Chromobacterium violaceum</name>
    <dbReference type="NCBI Taxonomy" id="536"/>
    <lineage>
        <taxon>Bacteria</taxon>
        <taxon>Pseudomonadati</taxon>
        <taxon>Pseudomonadota</taxon>
        <taxon>Betaproteobacteria</taxon>
        <taxon>Neisseriales</taxon>
        <taxon>Chromobacteriaceae</taxon>
        <taxon>Chromobacterium</taxon>
    </lineage>
</organism>
<name>A0A447T533_CHRVL</name>
<accession>A0A447T533</accession>
<feature type="transmembrane region" description="Helical" evidence="2">
    <location>
        <begin position="199"/>
        <end position="217"/>
    </location>
</feature>
<dbReference type="Proteomes" id="UP000275777">
    <property type="component" value="Chromosome"/>
</dbReference>